<accession>A0ACB7YX24</accession>
<dbReference type="Proteomes" id="UP000828048">
    <property type="component" value="Chromosome 3"/>
</dbReference>
<dbReference type="EMBL" id="CM037153">
    <property type="protein sequence ID" value="KAH7857500.1"/>
    <property type="molecule type" value="Genomic_DNA"/>
</dbReference>
<name>A0ACB7YX24_9ERIC</name>
<sequence>MAGPEEGNFVQNDGNQENARNHPSNEDQNPREPLRGAQQKNGDRNPHHGEKPRQNNHQPRHSVPKTRNPQDDIDERDEVIGTMGAEIVKLRRALKEKEVDRASVSRGRTNDHGSKSRRSLTPVHSGRTKRHRSLNTIERVIKEFIPTRSVGDSSYPRTHRAVSSKRQKTITHVSSTRKMPTPPRKAGGDLRSVITQKRIERNRAKSDMTGGNHALDRLVLSPFSPEIESLDPPKGFSLPKFTSYDGKGDPYSHISHFRQMMTLYSRNDALMDSLTKRAATSIKELMDRVEKHARIEEDNNRTDVDMVESSPKDNGQKEFKKVRNGGAKYGGGASQSQRERSNPREAINTLFKEPIYKILPKIRDEPYFAWPLKMPGDPTKRNSKWRCSYHKDYGHMTANCRALKQHLEELVTVGHLRDFIDEGAPATVTQPEQRRRGTNAQDAPRGVIDMIHGIVDPSFENELRGQLQKARHMQEVLRVEPPLKKVCVEPSTDRFAITFSDKDLERIQHPHDDALVVTMRIAGFDVKRILVDQGSSCEVMYFDLYKQLGLKDSQLTQTQSPLVGFNGNPTQRDFRWLAFLR</sequence>
<proteinExistence type="predicted"/>
<evidence type="ECO:0000313" key="1">
    <source>
        <dbReference type="EMBL" id="KAH7857500.1"/>
    </source>
</evidence>
<keyword evidence="2" id="KW-1185">Reference proteome</keyword>
<protein>
    <submittedName>
        <fullName evidence="1">Uncharacterized protein</fullName>
    </submittedName>
</protein>
<gene>
    <name evidence="1" type="ORF">Vadar_013415</name>
</gene>
<evidence type="ECO:0000313" key="2">
    <source>
        <dbReference type="Proteomes" id="UP000828048"/>
    </source>
</evidence>
<comment type="caution">
    <text evidence="1">The sequence shown here is derived from an EMBL/GenBank/DDBJ whole genome shotgun (WGS) entry which is preliminary data.</text>
</comment>
<organism evidence="1 2">
    <name type="scientific">Vaccinium darrowii</name>
    <dbReference type="NCBI Taxonomy" id="229202"/>
    <lineage>
        <taxon>Eukaryota</taxon>
        <taxon>Viridiplantae</taxon>
        <taxon>Streptophyta</taxon>
        <taxon>Embryophyta</taxon>
        <taxon>Tracheophyta</taxon>
        <taxon>Spermatophyta</taxon>
        <taxon>Magnoliopsida</taxon>
        <taxon>eudicotyledons</taxon>
        <taxon>Gunneridae</taxon>
        <taxon>Pentapetalae</taxon>
        <taxon>asterids</taxon>
        <taxon>Ericales</taxon>
        <taxon>Ericaceae</taxon>
        <taxon>Vaccinioideae</taxon>
        <taxon>Vaccinieae</taxon>
        <taxon>Vaccinium</taxon>
    </lineage>
</organism>
<reference evidence="1 2" key="1">
    <citation type="journal article" date="2021" name="Hortic Res">
        <title>High-quality reference genome and annotation aids understanding of berry development for evergreen blueberry (Vaccinium darrowii).</title>
        <authorList>
            <person name="Yu J."/>
            <person name="Hulse-Kemp A.M."/>
            <person name="Babiker E."/>
            <person name="Staton M."/>
        </authorList>
    </citation>
    <scope>NUCLEOTIDE SEQUENCE [LARGE SCALE GENOMIC DNA]</scope>
    <source>
        <strain evidence="2">cv. NJ 8807/NJ 8810</strain>
        <tissue evidence="1">Young leaf</tissue>
    </source>
</reference>